<organism evidence="1 2">
    <name type="scientific">Schistosoma margrebowiei</name>
    <dbReference type="NCBI Taxonomy" id="48269"/>
    <lineage>
        <taxon>Eukaryota</taxon>
        <taxon>Metazoa</taxon>
        <taxon>Spiralia</taxon>
        <taxon>Lophotrochozoa</taxon>
        <taxon>Platyhelminthes</taxon>
        <taxon>Trematoda</taxon>
        <taxon>Digenea</taxon>
        <taxon>Strigeidida</taxon>
        <taxon>Schistosomatoidea</taxon>
        <taxon>Schistosomatidae</taxon>
        <taxon>Schistosoma</taxon>
    </lineage>
</organism>
<evidence type="ECO:0000313" key="2">
    <source>
        <dbReference type="Proteomes" id="UP000277204"/>
    </source>
</evidence>
<gene>
    <name evidence="1" type="ORF">SMRZ_LOCUS5480</name>
</gene>
<protein>
    <submittedName>
        <fullName evidence="1">Uncharacterized protein</fullName>
    </submittedName>
</protein>
<name>A0A183LNV5_9TREM</name>
<keyword evidence="2" id="KW-1185">Reference proteome</keyword>
<sequence length="130" mass="15284">MEDVRTRRGADIASDHHLVVAKMKLKLNKHWKTGQTALQRFNTALLQDTNKLNELKITLNNRFQALQDLLEEQKTAVEDNWEGIKQAINSKCQEVLSRKKHHRMEWISIEILDKIQEKKNKKTAISNRRT</sequence>
<accession>A0A183LNV5</accession>
<dbReference type="EMBL" id="UZAI01001902">
    <property type="protein sequence ID" value="VDO66336.1"/>
    <property type="molecule type" value="Genomic_DNA"/>
</dbReference>
<proteinExistence type="predicted"/>
<dbReference type="AlphaFoldDB" id="A0A183LNV5"/>
<reference evidence="1 2" key="1">
    <citation type="submission" date="2018-11" db="EMBL/GenBank/DDBJ databases">
        <authorList>
            <consortium name="Pathogen Informatics"/>
        </authorList>
    </citation>
    <scope>NUCLEOTIDE SEQUENCE [LARGE SCALE GENOMIC DNA]</scope>
    <source>
        <strain evidence="1 2">Zambia</strain>
    </source>
</reference>
<evidence type="ECO:0000313" key="1">
    <source>
        <dbReference type="EMBL" id="VDO66336.1"/>
    </source>
</evidence>
<dbReference type="Proteomes" id="UP000277204">
    <property type="component" value="Unassembled WGS sequence"/>
</dbReference>